<evidence type="ECO:0000259" key="1">
    <source>
        <dbReference type="Pfam" id="PF00117"/>
    </source>
</evidence>
<dbReference type="RefSeq" id="WP_129666106.1">
    <property type="nucleotide sequence ID" value="NZ_BAAANV010000031.1"/>
</dbReference>
<dbReference type="PROSITE" id="PS51273">
    <property type="entry name" value="GATASE_TYPE_1"/>
    <property type="match status" value="1"/>
</dbReference>
<feature type="domain" description="Glutamine amidotransferase" evidence="1">
    <location>
        <begin position="21"/>
        <end position="182"/>
    </location>
</feature>
<protein>
    <submittedName>
        <fullName evidence="2">Type 1 glutamine amidotransferase</fullName>
    </submittedName>
</protein>
<dbReference type="InterPro" id="IPR044992">
    <property type="entry name" value="ChyE-like"/>
</dbReference>
<dbReference type="Pfam" id="PF00117">
    <property type="entry name" value="GATase"/>
    <property type="match status" value="1"/>
</dbReference>
<proteinExistence type="predicted"/>
<accession>A0ABN2BDV6</accession>
<dbReference type="InterPro" id="IPR029062">
    <property type="entry name" value="Class_I_gatase-like"/>
</dbReference>
<keyword evidence="3" id="KW-1185">Reference proteome</keyword>
<dbReference type="SUPFAM" id="SSF52317">
    <property type="entry name" value="Class I glutamine amidotransferase-like"/>
    <property type="match status" value="1"/>
</dbReference>
<dbReference type="Gene3D" id="3.40.50.880">
    <property type="match status" value="1"/>
</dbReference>
<reference evidence="2 3" key="1">
    <citation type="journal article" date="2019" name="Int. J. Syst. Evol. Microbiol.">
        <title>The Global Catalogue of Microorganisms (GCM) 10K type strain sequencing project: providing services to taxonomists for standard genome sequencing and annotation.</title>
        <authorList>
            <consortium name="The Broad Institute Genomics Platform"/>
            <consortium name="The Broad Institute Genome Sequencing Center for Infectious Disease"/>
            <person name="Wu L."/>
            <person name="Ma J."/>
        </authorList>
    </citation>
    <scope>NUCLEOTIDE SEQUENCE [LARGE SCALE GENOMIC DNA]</scope>
    <source>
        <strain evidence="2 3">JCM 14588</strain>
    </source>
</reference>
<sequence>MTQRVLIVQHDHCSPPGAVAERFRERGYEETLFQIVPEADFENPGVEVEFPDVRGFDAIVVMGSYWSAWDDDLIGSWLRPEMEMLREADEAGVPVLGICFGGQLLARTHGGSVARAPEPEIGFVEVTSEREELAPGGRWFAWHYDRWQLPPQGVEFARNAMASQGFILRKNLAVQFHPELSSDMLTGWCDNGGREMLAGMGRSADDLIAQARDWDERGRERAHAVVDGFLDNVASQEARAS</sequence>
<dbReference type="PANTHER" id="PTHR42695:SF5">
    <property type="entry name" value="GLUTAMINE AMIDOTRANSFERASE YLR126C-RELATED"/>
    <property type="match status" value="1"/>
</dbReference>
<dbReference type="EMBL" id="BAAANV010000031">
    <property type="protein sequence ID" value="GAA1539082.1"/>
    <property type="molecule type" value="Genomic_DNA"/>
</dbReference>
<organism evidence="2 3">
    <name type="scientific">Dermacoccus barathri</name>
    <dbReference type="NCBI Taxonomy" id="322601"/>
    <lineage>
        <taxon>Bacteria</taxon>
        <taxon>Bacillati</taxon>
        <taxon>Actinomycetota</taxon>
        <taxon>Actinomycetes</taxon>
        <taxon>Micrococcales</taxon>
        <taxon>Dermacoccaceae</taxon>
        <taxon>Dermacoccus</taxon>
    </lineage>
</organism>
<dbReference type="Proteomes" id="UP001501288">
    <property type="component" value="Unassembled WGS sequence"/>
</dbReference>
<name>A0ABN2BDV6_9MICO</name>
<dbReference type="InterPro" id="IPR017926">
    <property type="entry name" value="GATASE"/>
</dbReference>
<keyword evidence="2" id="KW-0315">Glutamine amidotransferase</keyword>
<comment type="caution">
    <text evidence="2">The sequence shown here is derived from an EMBL/GenBank/DDBJ whole genome shotgun (WGS) entry which is preliminary data.</text>
</comment>
<dbReference type="CDD" id="cd01741">
    <property type="entry name" value="GATase1_1"/>
    <property type="match status" value="1"/>
</dbReference>
<evidence type="ECO:0000313" key="2">
    <source>
        <dbReference type="EMBL" id="GAA1539082.1"/>
    </source>
</evidence>
<gene>
    <name evidence="2" type="ORF">GCM10009762_10930</name>
</gene>
<evidence type="ECO:0000313" key="3">
    <source>
        <dbReference type="Proteomes" id="UP001501288"/>
    </source>
</evidence>
<dbReference type="PANTHER" id="PTHR42695">
    <property type="entry name" value="GLUTAMINE AMIDOTRANSFERASE YLR126C-RELATED"/>
    <property type="match status" value="1"/>
</dbReference>